<dbReference type="PANTHER" id="PTHR31901">
    <property type="entry name" value="GH3 DOMAIN-CONTAINING PROTEIN"/>
    <property type="match status" value="1"/>
</dbReference>
<dbReference type="Pfam" id="PF23571">
    <property type="entry name" value="GH3_M"/>
    <property type="match status" value="1"/>
</dbReference>
<dbReference type="EMBL" id="JH711578">
    <property type="protein sequence ID" value="EIW81570.1"/>
    <property type="molecule type" value="Genomic_DNA"/>
</dbReference>
<dbReference type="InterPro" id="IPR004993">
    <property type="entry name" value="GH3"/>
</dbReference>
<dbReference type="PANTHER" id="PTHR31901:SF9">
    <property type="entry name" value="GH3 DOMAIN-CONTAINING PROTEIN"/>
    <property type="match status" value="1"/>
</dbReference>
<dbReference type="KEGG" id="cput:CONPUDRAFT_144290"/>
<dbReference type="AlphaFoldDB" id="A0A5M3MR71"/>
<dbReference type="Proteomes" id="UP000053558">
    <property type="component" value="Unassembled WGS sequence"/>
</dbReference>
<evidence type="ECO:0000259" key="1">
    <source>
        <dbReference type="PROSITE" id="PS51112"/>
    </source>
</evidence>
<dbReference type="Pfam" id="PF03321">
    <property type="entry name" value="GH3"/>
    <property type="match status" value="1"/>
</dbReference>
<keyword evidence="3" id="KW-1185">Reference proteome</keyword>
<accession>A0A5M3MR71</accession>
<proteinExistence type="predicted"/>
<comment type="caution">
    <text evidence="2">The sequence shown here is derived from an EMBL/GenBank/DDBJ whole genome shotgun (WGS) entry which is preliminary data.</text>
</comment>
<feature type="domain" description="AMMECR1" evidence="1">
    <location>
        <begin position="253"/>
        <end position="484"/>
    </location>
</feature>
<evidence type="ECO:0000313" key="3">
    <source>
        <dbReference type="Proteomes" id="UP000053558"/>
    </source>
</evidence>
<gene>
    <name evidence="2" type="ORF">CONPUDRAFT_144290</name>
</gene>
<dbReference type="PROSITE" id="PS51112">
    <property type="entry name" value="AMMECR1"/>
    <property type="match status" value="1"/>
</dbReference>
<dbReference type="InterPro" id="IPR002733">
    <property type="entry name" value="AMMECR1_domain"/>
</dbReference>
<dbReference type="GeneID" id="19201924"/>
<reference evidence="3" key="1">
    <citation type="journal article" date="2012" name="Science">
        <title>The Paleozoic origin of enzymatic lignin decomposition reconstructed from 31 fungal genomes.</title>
        <authorList>
            <person name="Floudas D."/>
            <person name="Binder M."/>
            <person name="Riley R."/>
            <person name="Barry K."/>
            <person name="Blanchette R.A."/>
            <person name="Henrissat B."/>
            <person name="Martinez A.T."/>
            <person name="Otillar R."/>
            <person name="Spatafora J.W."/>
            <person name="Yadav J.S."/>
            <person name="Aerts A."/>
            <person name="Benoit I."/>
            <person name="Boyd A."/>
            <person name="Carlson A."/>
            <person name="Copeland A."/>
            <person name="Coutinho P.M."/>
            <person name="de Vries R.P."/>
            <person name="Ferreira P."/>
            <person name="Findley K."/>
            <person name="Foster B."/>
            <person name="Gaskell J."/>
            <person name="Glotzer D."/>
            <person name="Gorecki P."/>
            <person name="Heitman J."/>
            <person name="Hesse C."/>
            <person name="Hori C."/>
            <person name="Igarashi K."/>
            <person name="Jurgens J.A."/>
            <person name="Kallen N."/>
            <person name="Kersten P."/>
            <person name="Kohler A."/>
            <person name="Kuees U."/>
            <person name="Kumar T.K.A."/>
            <person name="Kuo A."/>
            <person name="LaButti K."/>
            <person name="Larrondo L.F."/>
            <person name="Lindquist E."/>
            <person name="Ling A."/>
            <person name="Lombard V."/>
            <person name="Lucas S."/>
            <person name="Lundell T."/>
            <person name="Martin R."/>
            <person name="McLaughlin D.J."/>
            <person name="Morgenstern I."/>
            <person name="Morin E."/>
            <person name="Murat C."/>
            <person name="Nagy L.G."/>
            <person name="Nolan M."/>
            <person name="Ohm R.A."/>
            <person name="Patyshakuliyeva A."/>
            <person name="Rokas A."/>
            <person name="Ruiz-Duenas F.J."/>
            <person name="Sabat G."/>
            <person name="Salamov A."/>
            <person name="Samejima M."/>
            <person name="Schmutz J."/>
            <person name="Slot J.C."/>
            <person name="St John F."/>
            <person name="Stenlid J."/>
            <person name="Sun H."/>
            <person name="Sun S."/>
            <person name="Syed K."/>
            <person name="Tsang A."/>
            <person name="Wiebenga A."/>
            <person name="Young D."/>
            <person name="Pisabarro A."/>
            <person name="Eastwood D.C."/>
            <person name="Martin F."/>
            <person name="Cullen D."/>
            <person name="Grigoriev I.V."/>
            <person name="Hibbett D.S."/>
        </authorList>
    </citation>
    <scope>NUCLEOTIDE SEQUENCE [LARGE SCALE GENOMIC DNA]</scope>
    <source>
        <strain evidence="3">RWD-64-598 SS2</strain>
    </source>
</reference>
<dbReference type="OrthoDB" id="10004661at2759"/>
<protein>
    <recommendedName>
        <fullName evidence="1">AMMECR1 domain-containing protein</fullName>
    </recommendedName>
</protein>
<dbReference type="GO" id="GO:0016881">
    <property type="term" value="F:acid-amino acid ligase activity"/>
    <property type="evidence" value="ECO:0007669"/>
    <property type="project" value="TreeGrafter"/>
</dbReference>
<sequence length="594" mass="65331">MLNLPLNVEPVPEPTPEMAAKLQATLETSLQNIIKANIPSQFGRSSPILSTLRDNISSLNVAIAQADRTACAHAFNGAQVPFTEYEVYAPYISKFFNSAPCSLSDVEDLLAPGLPTFLGMSSTTSGKGPKPVPRYVAAPPSHIPVPISMWVKRVGGPGKTCMTTYCGYKKFVEISDGEGAKPKRIPLSAISGVMWRGMAGFSDFERDEERLAEFPPDSTAPWGVALISNYRSFILTHAAFALAEETLETLCTHWSTTFVDLIRWIDEEWDTLIDAIDSGRLPRYPETDDVYPAIATQFIANPARAKALREAGPPSHTSEGWILKIWPGCKLLGAVCTGTFGRLYPQLRACIGPDMPIRSLMVACTECLIGTSYDDRLPCIVRMQTDDYIEMIEVLPGNQDGELVPLWKLETGKVYEPVVTTRDGLWRYRTRDAVVVRGFSPAEGVPLIEYKERRNQSMWVAQALISQADIFASIAAVPEFEDVEFTTWWDDRSSPPTVGFFLEDMSASRVIPPATRTQILVSLLEANSSLYTGPEPGSPVRPSIRLLAPGTFGEFRLWKGAVTGMGSTQVKVPTIMLDPKAQEFILARVVGEVP</sequence>
<dbReference type="GO" id="GO:0005737">
    <property type="term" value="C:cytoplasm"/>
    <property type="evidence" value="ECO:0007669"/>
    <property type="project" value="TreeGrafter"/>
</dbReference>
<name>A0A5M3MR71_CONPW</name>
<dbReference type="RefSeq" id="XP_007768878.1">
    <property type="nucleotide sequence ID" value="XM_007770688.1"/>
</dbReference>
<evidence type="ECO:0000313" key="2">
    <source>
        <dbReference type="EMBL" id="EIW81570.1"/>
    </source>
</evidence>
<dbReference type="InterPro" id="IPR055377">
    <property type="entry name" value="GH3_M"/>
</dbReference>
<organism evidence="2 3">
    <name type="scientific">Coniophora puteana (strain RWD-64-598)</name>
    <name type="common">Brown rot fungus</name>
    <dbReference type="NCBI Taxonomy" id="741705"/>
    <lineage>
        <taxon>Eukaryota</taxon>
        <taxon>Fungi</taxon>
        <taxon>Dikarya</taxon>
        <taxon>Basidiomycota</taxon>
        <taxon>Agaricomycotina</taxon>
        <taxon>Agaricomycetes</taxon>
        <taxon>Agaricomycetidae</taxon>
        <taxon>Boletales</taxon>
        <taxon>Coniophorineae</taxon>
        <taxon>Coniophoraceae</taxon>
        <taxon>Coniophora</taxon>
    </lineage>
</organism>